<proteinExistence type="predicted"/>
<organism evidence="2 3">
    <name type="scientific">Accipiter nisus</name>
    <name type="common">Eurasian sparrowhawk</name>
    <dbReference type="NCBI Taxonomy" id="211598"/>
    <lineage>
        <taxon>Eukaryota</taxon>
        <taxon>Metazoa</taxon>
        <taxon>Chordata</taxon>
        <taxon>Craniata</taxon>
        <taxon>Vertebrata</taxon>
        <taxon>Euteleostomi</taxon>
        <taxon>Archelosauria</taxon>
        <taxon>Archosauria</taxon>
        <taxon>Dinosauria</taxon>
        <taxon>Saurischia</taxon>
        <taxon>Theropoda</taxon>
        <taxon>Coelurosauria</taxon>
        <taxon>Aves</taxon>
        <taxon>Neognathae</taxon>
        <taxon>Neoaves</taxon>
        <taxon>Telluraves</taxon>
        <taxon>Accipitrimorphae</taxon>
        <taxon>Accipitriformes</taxon>
        <taxon>Accipitridae</taxon>
        <taxon>Accipitrinae</taxon>
        <taxon>Accipiter</taxon>
    </lineage>
</organism>
<dbReference type="Proteomes" id="UP000694541">
    <property type="component" value="Unplaced"/>
</dbReference>
<sequence>IPAPPLTAASLRRPRRDTPLAEKAAQGVRRSWGEERGRSGRLGRGHRHRRAGPSGTAALCLRAQRSRSLKLLRSPAGAATILSSAATVAPPTPPPHLPRSPWEAACACAVEAVRLQDGGARWGGGGWFRGLAGGAAGGAGPRPRRLRCLHPGAAPRGGERRGAAGGAARRPGRLPDEIQAIASMMEKQAKIVVKPKEVSQEEKQRKAALLAQYANVTDEEDGEDEQDGSIATAVNIGSEKSLFRNTNVEDVLNARKLERELLRDEFQKKKEQDKLQREKDKLAKQERKEKEKKRTQKGERKR</sequence>
<protein>
    <submittedName>
        <fullName evidence="2">Coiled-coil domain containing 43</fullName>
    </submittedName>
</protein>
<feature type="region of interest" description="Disordered" evidence="1">
    <location>
        <begin position="152"/>
        <end position="173"/>
    </location>
</feature>
<evidence type="ECO:0000256" key="1">
    <source>
        <dbReference type="SAM" id="MobiDB-lite"/>
    </source>
</evidence>
<feature type="compositionally biased region" description="Basic residues" evidence="1">
    <location>
        <begin position="290"/>
        <end position="302"/>
    </location>
</feature>
<dbReference type="Ensembl" id="ENSANIT00000007955.1">
    <property type="protein sequence ID" value="ENSANIP00000007695.1"/>
    <property type="gene ID" value="ENSANIG00000005229.1"/>
</dbReference>
<dbReference type="PANTHER" id="PTHR31684:SF2">
    <property type="entry name" value="COILED-COIL DOMAIN-CONTAINING PROTEIN 43"/>
    <property type="match status" value="1"/>
</dbReference>
<dbReference type="InterPro" id="IPR037666">
    <property type="entry name" value="CCDC43"/>
</dbReference>
<reference evidence="2" key="1">
    <citation type="submission" date="2025-08" db="UniProtKB">
        <authorList>
            <consortium name="Ensembl"/>
        </authorList>
    </citation>
    <scope>IDENTIFICATION</scope>
</reference>
<accession>A0A8B9MHF1</accession>
<dbReference type="PANTHER" id="PTHR31684">
    <property type="entry name" value="COILED-COIL DOMAIN-CONTAINING PROTEIN 43"/>
    <property type="match status" value="1"/>
</dbReference>
<evidence type="ECO:0000313" key="2">
    <source>
        <dbReference type="Ensembl" id="ENSANIP00000007695.1"/>
    </source>
</evidence>
<name>A0A8B9MHF1_9AVES</name>
<feature type="compositionally biased region" description="Basic and acidic residues" evidence="1">
    <location>
        <begin position="264"/>
        <end position="289"/>
    </location>
</feature>
<feature type="compositionally biased region" description="Basic residues" evidence="1">
    <location>
        <begin position="39"/>
        <end position="51"/>
    </location>
</feature>
<evidence type="ECO:0000313" key="3">
    <source>
        <dbReference type="Proteomes" id="UP000694541"/>
    </source>
</evidence>
<feature type="region of interest" description="Disordered" evidence="1">
    <location>
        <begin position="1"/>
        <end position="54"/>
    </location>
</feature>
<reference evidence="2" key="2">
    <citation type="submission" date="2025-09" db="UniProtKB">
        <authorList>
            <consortium name="Ensembl"/>
        </authorList>
    </citation>
    <scope>IDENTIFICATION</scope>
</reference>
<dbReference type="AlphaFoldDB" id="A0A8B9MHF1"/>
<feature type="region of interest" description="Disordered" evidence="1">
    <location>
        <begin position="264"/>
        <end position="302"/>
    </location>
</feature>
<keyword evidence="3" id="KW-1185">Reference proteome</keyword>